<name>A0AAQ3X4T2_PASNO</name>
<evidence type="ECO:0000256" key="4">
    <source>
        <dbReference type="ARBA" id="ARBA00022833"/>
    </source>
</evidence>
<dbReference type="InterPro" id="IPR050202">
    <property type="entry name" value="Cyt/Deoxycyt_deaminase"/>
</dbReference>
<feature type="region of interest" description="Disordered" evidence="5">
    <location>
        <begin position="1"/>
        <end position="36"/>
    </location>
</feature>
<dbReference type="PROSITE" id="PS51747">
    <property type="entry name" value="CYT_DCMP_DEAMINASES_2"/>
    <property type="match status" value="1"/>
</dbReference>
<dbReference type="SUPFAM" id="SSF53927">
    <property type="entry name" value="Cytidine deaminase-like"/>
    <property type="match status" value="1"/>
</dbReference>
<evidence type="ECO:0000313" key="8">
    <source>
        <dbReference type="Proteomes" id="UP001341281"/>
    </source>
</evidence>
<dbReference type="GO" id="GO:0004126">
    <property type="term" value="F:cytidine deaminase activity"/>
    <property type="evidence" value="ECO:0007669"/>
    <property type="project" value="UniProtKB-ARBA"/>
</dbReference>
<dbReference type="GO" id="GO:0042802">
    <property type="term" value="F:identical protein binding"/>
    <property type="evidence" value="ECO:0007669"/>
    <property type="project" value="UniProtKB-ARBA"/>
</dbReference>
<dbReference type="GO" id="GO:0008270">
    <property type="term" value="F:zinc ion binding"/>
    <property type="evidence" value="ECO:0007669"/>
    <property type="project" value="InterPro"/>
</dbReference>
<reference evidence="7 8" key="1">
    <citation type="submission" date="2024-02" db="EMBL/GenBank/DDBJ databases">
        <title>High-quality chromosome-scale genome assembly of Pensacola bahiagrass (Paspalum notatum Flugge var. saurae).</title>
        <authorList>
            <person name="Vega J.M."/>
            <person name="Podio M."/>
            <person name="Orjuela J."/>
            <person name="Siena L.A."/>
            <person name="Pessino S.C."/>
            <person name="Combes M.C."/>
            <person name="Mariac C."/>
            <person name="Albertini E."/>
            <person name="Pupilli F."/>
            <person name="Ortiz J.P.A."/>
            <person name="Leblanc O."/>
        </authorList>
    </citation>
    <scope>NUCLEOTIDE SEQUENCE [LARGE SCALE GENOMIC DNA]</scope>
    <source>
        <strain evidence="7">R1</strain>
        <tissue evidence="7">Leaf</tissue>
    </source>
</reference>
<dbReference type="AlphaFoldDB" id="A0AAQ3X4T2"/>
<dbReference type="GO" id="GO:0055086">
    <property type="term" value="P:nucleobase-containing small molecule metabolic process"/>
    <property type="evidence" value="ECO:0007669"/>
    <property type="project" value="UniProtKB-ARBA"/>
</dbReference>
<evidence type="ECO:0000256" key="3">
    <source>
        <dbReference type="ARBA" id="ARBA00022801"/>
    </source>
</evidence>
<sequence>MPRSGGADGVRDERGGGRARRGGGGRGDRAGPTAAAGAVRGEASAPLISRFLGGAVGLGASGRVYVSVNLEFRSLPLCHSVHAEQFLVANAAAAGEPALRAITVSHMPCGHCRQFLQEIRGAAGIQILVTTDALPVVFMVPDCSLKSGMLICYHFETMEEMQRRRSPTLWHQRKP</sequence>
<dbReference type="Proteomes" id="UP001341281">
    <property type="component" value="Chromosome 07"/>
</dbReference>
<dbReference type="InterPro" id="IPR002125">
    <property type="entry name" value="CMP_dCMP_dom"/>
</dbReference>
<evidence type="ECO:0000256" key="5">
    <source>
        <dbReference type="SAM" id="MobiDB-lite"/>
    </source>
</evidence>
<organism evidence="7 8">
    <name type="scientific">Paspalum notatum var. saurae</name>
    <dbReference type="NCBI Taxonomy" id="547442"/>
    <lineage>
        <taxon>Eukaryota</taxon>
        <taxon>Viridiplantae</taxon>
        <taxon>Streptophyta</taxon>
        <taxon>Embryophyta</taxon>
        <taxon>Tracheophyta</taxon>
        <taxon>Spermatophyta</taxon>
        <taxon>Magnoliopsida</taxon>
        <taxon>Liliopsida</taxon>
        <taxon>Poales</taxon>
        <taxon>Poaceae</taxon>
        <taxon>PACMAD clade</taxon>
        <taxon>Panicoideae</taxon>
        <taxon>Andropogonodae</taxon>
        <taxon>Paspaleae</taxon>
        <taxon>Paspalinae</taxon>
        <taxon>Paspalum</taxon>
    </lineage>
</organism>
<evidence type="ECO:0000256" key="1">
    <source>
        <dbReference type="ARBA" id="ARBA00006576"/>
    </source>
</evidence>
<dbReference type="EMBL" id="CP144751">
    <property type="protein sequence ID" value="WVZ84836.1"/>
    <property type="molecule type" value="Genomic_DNA"/>
</dbReference>
<evidence type="ECO:0000259" key="6">
    <source>
        <dbReference type="PROSITE" id="PS51747"/>
    </source>
</evidence>
<keyword evidence="4" id="KW-0862">Zinc</keyword>
<dbReference type="Pfam" id="PF00383">
    <property type="entry name" value="dCMP_cyt_deam_1"/>
    <property type="match status" value="1"/>
</dbReference>
<dbReference type="CDD" id="cd01283">
    <property type="entry name" value="cytidine_deaminase"/>
    <property type="match status" value="1"/>
</dbReference>
<proteinExistence type="inferred from homology"/>
<evidence type="ECO:0000313" key="7">
    <source>
        <dbReference type="EMBL" id="WVZ84836.1"/>
    </source>
</evidence>
<dbReference type="InterPro" id="IPR016192">
    <property type="entry name" value="APOBEC/CMP_deaminase_Zn-bd"/>
</dbReference>
<feature type="domain" description="CMP/dCMP-type deaminase" evidence="6">
    <location>
        <begin position="27"/>
        <end position="168"/>
    </location>
</feature>
<protein>
    <recommendedName>
        <fullName evidence="6">CMP/dCMP-type deaminase domain-containing protein</fullName>
    </recommendedName>
</protein>
<dbReference type="PROSITE" id="PS00903">
    <property type="entry name" value="CYT_DCMP_DEAMINASES_1"/>
    <property type="match status" value="1"/>
</dbReference>
<dbReference type="Gene3D" id="3.40.140.10">
    <property type="entry name" value="Cytidine Deaminase, domain 2"/>
    <property type="match status" value="1"/>
</dbReference>
<dbReference type="PANTHER" id="PTHR11644">
    <property type="entry name" value="CYTIDINE DEAMINASE"/>
    <property type="match status" value="1"/>
</dbReference>
<keyword evidence="8" id="KW-1185">Reference proteome</keyword>
<dbReference type="InterPro" id="IPR016193">
    <property type="entry name" value="Cytidine_deaminase-like"/>
</dbReference>
<evidence type="ECO:0000256" key="2">
    <source>
        <dbReference type="ARBA" id="ARBA00022723"/>
    </source>
</evidence>
<dbReference type="GO" id="GO:0072527">
    <property type="term" value="P:pyrimidine-containing compound metabolic process"/>
    <property type="evidence" value="ECO:0007669"/>
    <property type="project" value="UniProtKB-ARBA"/>
</dbReference>
<gene>
    <name evidence="7" type="ORF">U9M48_031823</name>
</gene>
<dbReference type="PANTHER" id="PTHR11644:SF2">
    <property type="entry name" value="CYTIDINE DEAMINASE"/>
    <property type="match status" value="1"/>
</dbReference>
<comment type="similarity">
    <text evidence="1">Belongs to the cytidine and deoxycytidylate deaminase family.</text>
</comment>
<keyword evidence="3" id="KW-0378">Hydrolase</keyword>
<accession>A0AAQ3X4T2</accession>
<keyword evidence="2" id="KW-0479">Metal-binding</keyword>
<dbReference type="GO" id="GO:0005829">
    <property type="term" value="C:cytosol"/>
    <property type="evidence" value="ECO:0007669"/>
    <property type="project" value="TreeGrafter"/>
</dbReference>